<dbReference type="EMBL" id="JANYMP010000002">
    <property type="protein sequence ID" value="MCS7476361.1"/>
    <property type="molecule type" value="Genomic_DNA"/>
</dbReference>
<dbReference type="RefSeq" id="WP_259621861.1">
    <property type="nucleotide sequence ID" value="NZ_JANYMP010000002.1"/>
</dbReference>
<dbReference type="Gene3D" id="1.25.40.10">
    <property type="entry name" value="Tetratricopeptide repeat domain"/>
    <property type="match status" value="1"/>
</dbReference>
<gene>
    <name evidence="2" type="ORF">NZH93_05805</name>
</gene>
<dbReference type="PROSITE" id="PS50005">
    <property type="entry name" value="TPR"/>
    <property type="match status" value="1"/>
</dbReference>
<accession>A0A9X2VGT0</accession>
<name>A0A9X2VGT0_9PSEU</name>
<dbReference type="Proteomes" id="UP001141259">
    <property type="component" value="Unassembled WGS sequence"/>
</dbReference>
<comment type="caution">
    <text evidence="2">The sequence shown here is derived from an EMBL/GenBank/DDBJ whole genome shotgun (WGS) entry which is preliminary data.</text>
</comment>
<evidence type="ECO:0000313" key="2">
    <source>
        <dbReference type="EMBL" id="MCS7476361.1"/>
    </source>
</evidence>
<reference evidence="2" key="1">
    <citation type="submission" date="2022-08" db="EMBL/GenBank/DDBJ databases">
        <authorList>
            <person name="Tistechok S."/>
            <person name="Samborskyy M."/>
            <person name="Roman I."/>
        </authorList>
    </citation>
    <scope>NUCLEOTIDE SEQUENCE</scope>
    <source>
        <strain evidence="2">DSM 103496</strain>
    </source>
</reference>
<dbReference type="Pfam" id="PF13424">
    <property type="entry name" value="TPR_12"/>
    <property type="match status" value="1"/>
</dbReference>
<dbReference type="SMART" id="SM00028">
    <property type="entry name" value="TPR"/>
    <property type="match status" value="1"/>
</dbReference>
<dbReference type="SUPFAM" id="SSF48452">
    <property type="entry name" value="TPR-like"/>
    <property type="match status" value="1"/>
</dbReference>
<proteinExistence type="predicted"/>
<evidence type="ECO:0000256" key="1">
    <source>
        <dbReference type="PROSITE-ProRule" id="PRU00339"/>
    </source>
</evidence>
<dbReference type="AlphaFoldDB" id="A0A9X2VGT0"/>
<keyword evidence="1" id="KW-0802">TPR repeat</keyword>
<sequence length="289" mass="31370">MADELREMWDFADLSATEERFRARLAEPITDGGRAEVLTQLARVEGLRGDFVVGHQLLADAEALAAPDSPGRVRVLLERGRLLRSSGAAPESLPLFAAAFVLASHRGDEYLAVDAAHMAALVDSAEEWTQRGVELALKSADPRVRGWIGPLLNNLGWAHFEAGRFEDALSAFQRALVAREQSVGDPHEVEVARYAVARTLRALGRPAEAAELMNRAVAWTRESGVPDGWFHEELAEDYAALGRPSEAAEQAALALGLLDANQAPDRVGRLRHLASFRPAHPSDPAVLDP</sequence>
<feature type="repeat" description="TPR" evidence="1">
    <location>
        <begin position="149"/>
        <end position="182"/>
    </location>
</feature>
<protein>
    <submittedName>
        <fullName evidence="2">Tetratricopeptide repeat protein</fullName>
    </submittedName>
</protein>
<evidence type="ECO:0000313" key="3">
    <source>
        <dbReference type="Proteomes" id="UP001141259"/>
    </source>
</evidence>
<keyword evidence="3" id="KW-1185">Reference proteome</keyword>
<dbReference type="InterPro" id="IPR011990">
    <property type="entry name" value="TPR-like_helical_dom_sf"/>
</dbReference>
<organism evidence="2 3">
    <name type="scientific">Umezawaea endophytica</name>
    <dbReference type="NCBI Taxonomy" id="1654476"/>
    <lineage>
        <taxon>Bacteria</taxon>
        <taxon>Bacillati</taxon>
        <taxon>Actinomycetota</taxon>
        <taxon>Actinomycetes</taxon>
        <taxon>Pseudonocardiales</taxon>
        <taxon>Pseudonocardiaceae</taxon>
        <taxon>Umezawaea</taxon>
    </lineage>
</organism>
<dbReference type="InterPro" id="IPR019734">
    <property type="entry name" value="TPR_rpt"/>
</dbReference>